<dbReference type="RefSeq" id="WP_065899754.1">
    <property type="nucleotide sequence ID" value="NZ_MAUE01000002.1"/>
</dbReference>
<reference evidence="3 5" key="2">
    <citation type="submission" date="2018-03" db="EMBL/GenBank/DDBJ databases">
        <title>Diversity of bacteria associated with corn roots inoculated with woodland soils in Canada, and Description of Pseudomonas aylmerense sp. nov.</title>
        <authorList>
            <person name="Tambong J.T."/>
            <person name="Xu R."/>
            <person name="Tchagang C."/>
        </authorList>
    </citation>
    <scope>NUCLEOTIDE SEQUENCE [LARGE SCALE GENOMIC DNA]</scope>
    <source>
        <strain evidence="3 5">S1E44</strain>
    </source>
</reference>
<dbReference type="InterPro" id="IPR013830">
    <property type="entry name" value="SGNH_hydro"/>
</dbReference>
<dbReference type="SUPFAM" id="SSF52266">
    <property type="entry name" value="SGNH hydrolase"/>
    <property type="match status" value="1"/>
</dbReference>
<gene>
    <name evidence="2" type="ORF">BBG20_01930</name>
    <name evidence="3" type="ORF">C9382_31210</name>
</gene>
<evidence type="ECO:0000259" key="1">
    <source>
        <dbReference type="Pfam" id="PF13472"/>
    </source>
</evidence>
<feature type="domain" description="SGNH hydrolase-type esterase" evidence="1">
    <location>
        <begin position="497"/>
        <end position="672"/>
    </location>
</feature>
<keyword evidence="3" id="KW-0378">Hydrolase</keyword>
<evidence type="ECO:0000313" key="3">
    <source>
        <dbReference type="EMBL" id="PTC23296.1"/>
    </source>
</evidence>
<dbReference type="AlphaFoldDB" id="A0A2T4FIQ3"/>
<dbReference type="Pfam" id="PF13472">
    <property type="entry name" value="Lipase_GDSL_2"/>
    <property type="match status" value="1"/>
</dbReference>
<dbReference type="OrthoDB" id="6740411at2"/>
<keyword evidence="4" id="KW-1185">Reference proteome</keyword>
<dbReference type="EMBL" id="PYWW01000059">
    <property type="protein sequence ID" value="PTC23296.1"/>
    <property type="molecule type" value="Genomic_DNA"/>
</dbReference>
<evidence type="ECO:0000313" key="5">
    <source>
        <dbReference type="Proteomes" id="UP000240571"/>
    </source>
</evidence>
<dbReference type="Gene3D" id="3.40.50.1110">
    <property type="entry name" value="SGNH hydrolase"/>
    <property type="match status" value="1"/>
</dbReference>
<evidence type="ECO:0000313" key="4">
    <source>
        <dbReference type="Proteomes" id="UP000095081"/>
    </source>
</evidence>
<dbReference type="Proteomes" id="UP000240571">
    <property type="component" value="Unassembled WGS sequence"/>
</dbReference>
<dbReference type="CDD" id="cd00229">
    <property type="entry name" value="SGNH_hydrolase"/>
    <property type="match status" value="1"/>
</dbReference>
<comment type="caution">
    <text evidence="3">The sequence shown here is derived from an EMBL/GenBank/DDBJ whole genome shotgun (WGS) entry which is preliminary data.</text>
</comment>
<dbReference type="InterPro" id="IPR036514">
    <property type="entry name" value="SGNH_hydro_sf"/>
</dbReference>
<evidence type="ECO:0000313" key="2">
    <source>
        <dbReference type="EMBL" id="OCW30293.1"/>
    </source>
</evidence>
<sequence>MQPIQFFAARAEDGVLLPGATVHVYSSGTSILTALFSDAEATVPLANPTHADASARVFFYAKERRIDVSIGYGGYVAPLLKDIVTTDPEDILNVVVEAADRAEIASSQAQLSAGIFATTALGLAGTVSGKYFSVPTADNNEYLILYQNSSGVAIEVKRYPSAAAVSGVTSRVASIEPPVKSLSIQVGKNLYNNATQVAGGSFNTTTGGDTAPGGSWYRSEYIPVAAGATYKFSLAAVPAAANMAYAFYTAAKAFISGAGGANSVSAPAGAAYLRVSFNWAGPITAIVAADALPGQYVPYRLEMNGNSSEAGLYIGKDLLSKTLVETGSAIVAGLSPQLDYVTERHASFIDTPSNLFDYRARIIGKNISSTNGLEVNVEGWWATGFIPVANDGATYRSTTKSSTINVMPQPQFSTQGVTGAWYDADKRFLAGIVNLNSLTAPADAAYIRISSNSASPEKIMFTKGADLPIRYEPYHSSLSLTRVTNILPPFWGKKWCALGDSFTQLNLYAAKLCEVTGLQQTKNLGVSGQLLRTMADNLATGDLDGIDVVTTWGGTNDYGHGNCPLGTLADPKETISIHGNVRYLIDKILTIKPTVQLFFFTPTNRGQFGSEPVPPALNSYGLSIQSIGKAMIDVCREMGVPCLDIGGQCCINSYNLSIYTTDNLHPNQLGADILGNLMGRFINSR</sequence>
<dbReference type="EMBL" id="MAUE01000002">
    <property type="protein sequence ID" value="OCW30293.1"/>
    <property type="molecule type" value="Genomic_DNA"/>
</dbReference>
<accession>A0A2T4FIQ3</accession>
<proteinExistence type="predicted"/>
<protein>
    <submittedName>
        <fullName evidence="3">SGNH/GDSL hydrolase family protein</fullName>
    </submittedName>
</protein>
<name>A0A2T4FIQ3_9PSED</name>
<dbReference type="Proteomes" id="UP000095081">
    <property type="component" value="Unassembled WGS sequence"/>
</dbReference>
<dbReference type="GO" id="GO:0016788">
    <property type="term" value="F:hydrolase activity, acting on ester bonds"/>
    <property type="evidence" value="ECO:0007669"/>
    <property type="project" value="UniProtKB-ARBA"/>
</dbReference>
<reference evidence="2 4" key="1">
    <citation type="submission" date="2016-06" db="EMBL/GenBank/DDBJ databases">
        <title>Draft genome sequence of Pseudomonas sp. S1E40, a novel strain antagonistic activity to fungal plant pathogen.</title>
        <authorList>
            <person name="Tambong J.T."/>
            <person name="Tchagang C."/>
            <person name="Xu R."/>
        </authorList>
    </citation>
    <scope>NUCLEOTIDE SEQUENCE [LARGE SCALE GENOMIC DNA]</scope>
    <source>
        <strain evidence="2 4">S1E40</strain>
    </source>
</reference>
<organism evidence="3 5">
    <name type="scientific">Pseudomonas aylmerensis</name>
    <dbReference type="NCBI Taxonomy" id="1869229"/>
    <lineage>
        <taxon>Bacteria</taxon>
        <taxon>Pseudomonadati</taxon>
        <taxon>Pseudomonadota</taxon>
        <taxon>Gammaproteobacteria</taxon>
        <taxon>Pseudomonadales</taxon>
        <taxon>Pseudomonadaceae</taxon>
        <taxon>Pseudomonas</taxon>
    </lineage>
</organism>